<feature type="transmembrane region" description="Helical" evidence="1">
    <location>
        <begin position="246"/>
        <end position="268"/>
    </location>
</feature>
<sequence>MVLRGRRAPTTPPRLGAVRLVIAGLLVAAAVIAGFVLNAKYPGLTFASAAPIFGEWDLHVGPGTPAAVLIAFLVVAKGPELARHRFALPIAYVTAVAWTFSLAMIDGWERFVTRLTTYHEYLHEVPGITDVPAMLRTFTSRILDYQPDSWTTHTSAHPPGATLTFVALDRVGLGGGTVASIFCVLVGALAVVAVPKAIGDNAVLPFLVLFPGAVWVGASADGMFMGVAAVGIYLLTRWPLLGGVVLGWSLFLSYGLVLLVPLALVAVWQRGELGVTGRRIALAVAGAAAVVGAFAALGFWWYEGYELVKVRYYQGVGTPRPYWYWVWANLAALVLVIGPAGVSGLRKDKWIIAAGLAILAADLSGLSKAETERIWLPFAIWLLAGTAKLDHKKRWLIAQAVTALAVNHLILTEW</sequence>
<dbReference type="OrthoDB" id="5242248at2"/>
<reference evidence="2 3" key="1">
    <citation type="submission" date="2015-02" db="EMBL/GenBank/DDBJ databases">
        <authorList>
            <person name="Ju K.-S."/>
            <person name="Doroghazi J.R."/>
            <person name="Metcalf W."/>
        </authorList>
    </citation>
    <scope>NUCLEOTIDE SEQUENCE [LARGE SCALE GENOMIC DNA]</scope>
    <source>
        <strain evidence="2 3">NRRL B-16140</strain>
    </source>
</reference>
<feature type="transmembrane region" description="Helical" evidence="1">
    <location>
        <begin position="322"/>
        <end position="343"/>
    </location>
</feature>
<proteinExistence type="predicted"/>
<evidence type="ECO:0000313" key="2">
    <source>
        <dbReference type="EMBL" id="KJK48564.1"/>
    </source>
</evidence>
<accession>A0A0F0GYN1</accession>
<organism evidence="2 3">
    <name type="scientific">Lentzea aerocolonigenes</name>
    <name type="common">Lechevalieria aerocolonigenes</name>
    <name type="synonym">Saccharothrix aerocolonigenes</name>
    <dbReference type="NCBI Taxonomy" id="68170"/>
    <lineage>
        <taxon>Bacteria</taxon>
        <taxon>Bacillati</taxon>
        <taxon>Actinomycetota</taxon>
        <taxon>Actinomycetes</taxon>
        <taxon>Pseudonocardiales</taxon>
        <taxon>Pseudonocardiaceae</taxon>
        <taxon>Lentzea</taxon>
    </lineage>
</organism>
<evidence type="ECO:0000256" key="1">
    <source>
        <dbReference type="SAM" id="Phobius"/>
    </source>
</evidence>
<feature type="transmembrane region" description="Helical" evidence="1">
    <location>
        <begin position="173"/>
        <end position="194"/>
    </location>
</feature>
<keyword evidence="1" id="KW-0812">Transmembrane</keyword>
<feature type="transmembrane region" description="Helical" evidence="1">
    <location>
        <begin position="280"/>
        <end position="302"/>
    </location>
</feature>
<dbReference type="Proteomes" id="UP000033393">
    <property type="component" value="Unassembled WGS sequence"/>
</dbReference>
<evidence type="ECO:0000313" key="3">
    <source>
        <dbReference type="Proteomes" id="UP000033393"/>
    </source>
</evidence>
<gene>
    <name evidence="2" type="ORF">UK23_16690</name>
</gene>
<keyword evidence="1" id="KW-1133">Transmembrane helix</keyword>
<keyword evidence="1" id="KW-0472">Membrane</keyword>
<feature type="transmembrane region" description="Helical" evidence="1">
    <location>
        <begin position="58"/>
        <end position="75"/>
    </location>
</feature>
<feature type="transmembrane region" description="Helical" evidence="1">
    <location>
        <begin position="20"/>
        <end position="38"/>
    </location>
</feature>
<protein>
    <recommendedName>
        <fullName evidence="4">Integral membrane protein</fullName>
    </recommendedName>
</protein>
<keyword evidence="3" id="KW-1185">Reference proteome</keyword>
<name>A0A0F0GYN1_LENAE</name>
<dbReference type="AlphaFoldDB" id="A0A0F0GYN1"/>
<feature type="transmembrane region" description="Helical" evidence="1">
    <location>
        <begin position="87"/>
        <end position="105"/>
    </location>
</feature>
<dbReference type="STRING" id="68170.GCA_000974445_01670"/>
<dbReference type="PATRIC" id="fig|68170.10.peg.4229"/>
<feature type="transmembrane region" description="Helical" evidence="1">
    <location>
        <begin position="206"/>
        <end position="234"/>
    </location>
</feature>
<comment type="caution">
    <text evidence="2">The sequence shown here is derived from an EMBL/GenBank/DDBJ whole genome shotgun (WGS) entry which is preliminary data.</text>
</comment>
<evidence type="ECO:0008006" key="4">
    <source>
        <dbReference type="Google" id="ProtNLM"/>
    </source>
</evidence>
<dbReference type="EMBL" id="JYJG01000102">
    <property type="protein sequence ID" value="KJK48564.1"/>
    <property type="molecule type" value="Genomic_DNA"/>
</dbReference>